<dbReference type="AlphaFoldDB" id="A0A8J2HRK4"/>
<gene>
    <name evidence="2" type="ORF">ALTATR162_LOCUS235</name>
</gene>
<dbReference type="EMBL" id="CAJRGZ010000012">
    <property type="protein sequence ID" value="CAG5137872.1"/>
    <property type="molecule type" value="Genomic_DNA"/>
</dbReference>
<protein>
    <recommendedName>
        <fullName evidence="1">Fungal lipase-type domain-containing protein</fullName>
    </recommendedName>
</protein>
<dbReference type="PANTHER" id="PTHR46023">
    <property type="entry name" value="LIPASE CLASS 3 PROTEIN-LIKE"/>
    <property type="match status" value="1"/>
</dbReference>
<comment type="caution">
    <text evidence="2">The sequence shown here is derived from an EMBL/GenBank/DDBJ whole genome shotgun (WGS) entry which is preliminary data.</text>
</comment>
<accession>A0A8J2HRK4</accession>
<evidence type="ECO:0000313" key="2">
    <source>
        <dbReference type="EMBL" id="CAG5137872.1"/>
    </source>
</evidence>
<dbReference type="Pfam" id="PF01764">
    <property type="entry name" value="Lipase_3"/>
    <property type="match status" value="1"/>
</dbReference>
<keyword evidence="3" id="KW-1185">Reference proteome</keyword>
<dbReference type="InterPro" id="IPR002921">
    <property type="entry name" value="Fungal_lipase-type"/>
</dbReference>
<evidence type="ECO:0000259" key="1">
    <source>
        <dbReference type="Pfam" id="PF01764"/>
    </source>
</evidence>
<dbReference type="OrthoDB" id="426718at2759"/>
<dbReference type="CDD" id="cd00519">
    <property type="entry name" value="Lipase_3"/>
    <property type="match status" value="1"/>
</dbReference>
<reference evidence="2" key="1">
    <citation type="submission" date="2021-05" db="EMBL/GenBank/DDBJ databases">
        <authorList>
            <person name="Stam R."/>
        </authorList>
    </citation>
    <scope>NUCLEOTIDE SEQUENCE</scope>
    <source>
        <strain evidence="2">CS162</strain>
    </source>
</reference>
<evidence type="ECO:0000313" key="3">
    <source>
        <dbReference type="Proteomes" id="UP000676310"/>
    </source>
</evidence>
<dbReference type="PANTHER" id="PTHR46023:SF6">
    <property type="entry name" value="LIPASE CLASS 3 FAMILY PROTEIN"/>
    <property type="match status" value="1"/>
</dbReference>
<dbReference type="Gene3D" id="3.40.50.1820">
    <property type="entry name" value="alpha/beta hydrolase"/>
    <property type="match status" value="1"/>
</dbReference>
<dbReference type="GeneID" id="67013785"/>
<dbReference type="InterPro" id="IPR029058">
    <property type="entry name" value="AB_hydrolase_fold"/>
</dbReference>
<organism evidence="2 3">
    <name type="scientific">Alternaria atra</name>
    <dbReference type="NCBI Taxonomy" id="119953"/>
    <lineage>
        <taxon>Eukaryota</taxon>
        <taxon>Fungi</taxon>
        <taxon>Dikarya</taxon>
        <taxon>Ascomycota</taxon>
        <taxon>Pezizomycotina</taxon>
        <taxon>Dothideomycetes</taxon>
        <taxon>Pleosporomycetidae</taxon>
        <taxon>Pleosporales</taxon>
        <taxon>Pleosporineae</taxon>
        <taxon>Pleosporaceae</taxon>
        <taxon>Alternaria</taxon>
        <taxon>Alternaria sect. Ulocladioides</taxon>
    </lineage>
</organism>
<proteinExistence type="predicted"/>
<feature type="domain" description="Fungal lipase-type" evidence="1">
    <location>
        <begin position="175"/>
        <end position="318"/>
    </location>
</feature>
<dbReference type="RefSeq" id="XP_043163763.1">
    <property type="nucleotide sequence ID" value="XM_043307828.1"/>
</dbReference>
<dbReference type="Proteomes" id="UP000676310">
    <property type="component" value="Unassembled WGS sequence"/>
</dbReference>
<dbReference type="SUPFAM" id="SSF53474">
    <property type="entry name" value="alpha/beta-Hydrolases"/>
    <property type="match status" value="1"/>
</dbReference>
<name>A0A8J2HRK4_9PLEO</name>
<sequence>MKAFARAFAHKSVRSSTGIGLQASGAAPASGNTASDNFGGASQASAEVLEGMDSAFKDIVASDDVRGMLNAHIERLDDRASQYKNSSLDFCASKELWLCDEHEASLMALAWACAANVYDHGTEPQQDFEHAGTRLNVDWSLPASSLGAVKATTFTTYTPVLEALAASAPANYLIIAVKGSATKLDHVVNLNGEPREACELFLDDLIRITAHAGFLNSALELLPALSKQIEQILRDNPSTKLLFTGHSAGGATATLLYLAFRSRLVVRCPNAKFSCITFGCPPVVKALSQQDEDALSRITTHDNVINIMNEYDFITRADGAYFRSLIQLYQQVDDTPTTAIWALPSPGLQHVGAIVVLRTEIPRFDDGSDWQRNIDLSLSAWKLRPEDLAKLMFCRLSVHGRVAYQERIVQIEKGAFNGQNGWV</sequence>
<dbReference type="GO" id="GO:0006629">
    <property type="term" value="P:lipid metabolic process"/>
    <property type="evidence" value="ECO:0007669"/>
    <property type="project" value="InterPro"/>
</dbReference>